<feature type="transmembrane region" description="Helical" evidence="17">
    <location>
        <begin position="201"/>
        <end position="219"/>
    </location>
</feature>
<keyword evidence="10" id="KW-0862">Zinc</keyword>
<sequence length="731" mass="80160">MQSAPVGRTVRNVRNTSKTSMRFYNSQPNMHLNRIQIQPLRVRCYSTEVASTSEKNPQDKFIPPSVDESTASAAEILASESDLRLLHTLATGAPNNPVVQYIYLKELNKTNPQGVIDYYRSGNIATNEDATKVYIKALSKTGRIEEVDLTSLGKFKSNEKTAAEAGSEAEKAKTNPFNAGPQFGTTANPLIVRTMTTPGSSVWSILSFLVFGGIIYILLTRQSGGMGDILGSKVSEALPTDVTTKFGDVIGNSEAKEELLTIVEYLSNPAKFTRFETQLPKGVLLSGPPGCGKTLLAKAIAGEAKVPFYFCSGSDFDEMFVGVGARRVRNLFQKAKTTSPCIIFIDELDAVGTNRNNFQSTNRATLNQLLVEMDGFKDNSGIVVIAATNRPEDLDNALTRPGRFDRKISINLPDQKERREMIKFYLKGRESDDLETRLTMFSKLTEGFSGAEIANMVNSSAILTVKKNLGKVTFSNMRDAFDDIVMGLARPSLTVSDQAKTNTAHHEAGHALLALRSDTSLYKATVIPRGNALGHVYMIGRDEHQQTREEFLNSIDTAMAGRAAESIIFGEDKITSGASSDLAKATKLARSMVASLGMTTYGMQASDVTNPQQYKMLAPETRAAIDKEVDKILAASYDRTHKYLKANEISLRRLAEAMLEYQTLDSAEIKAAVNGQDVGVLVRKRLEEEEKMREKEQQTYGGIPPFPPPIEFLPHPNMGTPATGPARNEKL</sequence>
<dbReference type="PANTHER" id="PTHR23076:SF97">
    <property type="entry name" value="ATP-DEPENDENT ZINC METALLOPROTEASE YME1L1"/>
    <property type="match status" value="1"/>
</dbReference>
<dbReference type="InterPro" id="IPR027417">
    <property type="entry name" value="P-loop_NTPase"/>
</dbReference>
<dbReference type="InterPro" id="IPR041569">
    <property type="entry name" value="AAA_lid_3"/>
</dbReference>
<dbReference type="CDD" id="cd19501">
    <property type="entry name" value="RecA-like_FtsH"/>
    <property type="match status" value="1"/>
</dbReference>
<dbReference type="GO" id="GO:0016887">
    <property type="term" value="F:ATP hydrolysis activity"/>
    <property type="evidence" value="ECO:0007669"/>
    <property type="project" value="InterPro"/>
</dbReference>
<evidence type="ECO:0000313" key="20">
    <source>
        <dbReference type="Proteomes" id="UP000241769"/>
    </source>
</evidence>
<dbReference type="InterPro" id="IPR037219">
    <property type="entry name" value="Peptidase_M41-like"/>
</dbReference>
<comment type="cofactor">
    <cofactor evidence="1">
        <name>Zn(2+)</name>
        <dbReference type="ChEBI" id="CHEBI:29105"/>
    </cofactor>
</comment>
<dbReference type="GO" id="GO:0005524">
    <property type="term" value="F:ATP binding"/>
    <property type="evidence" value="ECO:0007669"/>
    <property type="project" value="UniProtKB-KW"/>
</dbReference>
<dbReference type="SUPFAM" id="SSF52540">
    <property type="entry name" value="P-loop containing nucleoside triphosphate hydrolases"/>
    <property type="match status" value="1"/>
</dbReference>
<evidence type="ECO:0000256" key="1">
    <source>
        <dbReference type="ARBA" id="ARBA00001947"/>
    </source>
</evidence>
<keyword evidence="5 19" id="KW-0645">Protease</keyword>
<dbReference type="FunFam" id="3.40.50.300:FF:000277">
    <property type="entry name" value="ATP-dependent zinc metalloprotease FtsH"/>
    <property type="match status" value="1"/>
</dbReference>
<dbReference type="InterPro" id="IPR000642">
    <property type="entry name" value="Peptidase_M41"/>
</dbReference>
<feature type="region of interest" description="Disordered" evidence="16">
    <location>
        <begin position="689"/>
        <end position="731"/>
    </location>
</feature>
<evidence type="ECO:0000256" key="15">
    <source>
        <dbReference type="ARBA" id="ARBA00023136"/>
    </source>
</evidence>
<dbReference type="Pfam" id="PF01434">
    <property type="entry name" value="Peptidase_M41"/>
    <property type="match status" value="1"/>
</dbReference>
<dbReference type="OrthoDB" id="1413014at2759"/>
<dbReference type="GO" id="GO:0004222">
    <property type="term" value="F:metalloendopeptidase activity"/>
    <property type="evidence" value="ECO:0007669"/>
    <property type="project" value="InterPro"/>
</dbReference>
<keyword evidence="19" id="KW-0131">Cell cycle</keyword>
<dbReference type="AlphaFoldDB" id="A0A2P6NC81"/>
<name>A0A2P6NC81_9EUKA</name>
<dbReference type="GO" id="GO:0016020">
    <property type="term" value="C:membrane"/>
    <property type="evidence" value="ECO:0007669"/>
    <property type="project" value="UniProtKB-SubCell"/>
</dbReference>
<evidence type="ECO:0000256" key="12">
    <source>
        <dbReference type="ARBA" id="ARBA00022946"/>
    </source>
</evidence>
<evidence type="ECO:0000256" key="3">
    <source>
        <dbReference type="ARBA" id="ARBA00010044"/>
    </source>
</evidence>
<dbReference type="GO" id="GO:0004176">
    <property type="term" value="F:ATP-dependent peptidase activity"/>
    <property type="evidence" value="ECO:0007669"/>
    <property type="project" value="InterPro"/>
</dbReference>
<evidence type="ECO:0000256" key="10">
    <source>
        <dbReference type="ARBA" id="ARBA00022833"/>
    </source>
</evidence>
<keyword evidence="15 17" id="KW-0472">Membrane</keyword>
<comment type="similarity">
    <text evidence="3">In the C-terminal section; belongs to the peptidase M41 family.</text>
</comment>
<feature type="compositionally biased region" description="Basic and acidic residues" evidence="16">
    <location>
        <begin position="160"/>
        <end position="173"/>
    </location>
</feature>
<dbReference type="Pfam" id="PF17862">
    <property type="entry name" value="AAA_lid_3"/>
    <property type="match status" value="1"/>
</dbReference>
<evidence type="ECO:0000256" key="8">
    <source>
        <dbReference type="ARBA" id="ARBA00022741"/>
    </source>
</evidence>
<evidence type="ECO:0000256" key="16">
    <source>
        <dbReference type="SAM" id="MobiDB-lite"/>
    </source>
</evidence>
<keyword evidence="12" id="KW-0809">Transit peptide</keyword>
<dbReference type="STRING" id="1890364.A0A2P6NC81"/>
<feature type="domain" description="AAA+ ATPase" evidence="18">
    <location>
        <begin position="279"/>
        <end position="414"/>
    </location>
</feature>
<organism evidence="19 20">
    <name type="scientific">Planoprotostelium fungivorum</name>
    <dbReference type="NCBI Taxonomy" id="1890364"/>
    <lineage>
        <taxon>Eukaryota</taxon>
        <taxon>Amoebozoa</taxon>
        <taxon>Evosea</taxon>
        <taxon>Variosea</taxon>
        <taxon>Cavosteliida</taxon>
        <taxon>Cavosteliaceae</taxon>
        <taxon>Planoprotostelium</taxon>
    </lineage>
</organism>
<evidence type="ECO:0000256" key="6">
    <source>
        <dbReference type="ARBA" id="ARBA00022692"/>
    </source>
</evidence>
<dbReference type="InterPro" id="IPR003960">
    <property type="entry name" value="ATPase_AAA_CS"/>
</dbReference>
<evidence type="ECO:0000256" key="9">
    <source>
        <dbReference type="ARBA" id="ARBA00022801"/>
    </source>
</evidence>
<dbReference type="EMBL" id="MDYQ01000121">
    <property type="protein sequence ID" value="PRP81571.1"/>
    <property type="molecule type" value="Genomic_DNA"/>
</dbReference>
<evidence type="ECO:0000256" key="11">
    <source>
        <dbReference type="ARBA" id="ARBA00022840"/>
    </source>
</evidence>
<gene>
    <name evidence="19" type="ORF">PROFUN_01078</name>
</gene>
<feature type="region of interest" description="Disordered" evidence="16">
    <location>
        <begin position="160"/>
        <end position="179"/>
    </location>
</feature>
<dbReference type="Gene3D" id="3.40.50.300">
    <property type="entry name" value="P-loop containing nucleotide triphosphate hydrolases"/>
    <property type="match status" value="1"/>
</dbReference>
<keyword evidence="6 17" id="KW-0812">Transmembrane</keyword>
<evidence type="ECO:0000256" key="17">
    <source>
        <dbReference type="SAM" id="Phobius"/>
    </source>
</evidence>
<keyword evidence="14" id="KW-0482">Metalloprotease</keyword>
<keyword evidence="19" id="KW-0132">Cell division</keyword>
<evidence type="ECO:0000256" key="4">
    <source>
        <dbReference type="ARBA" id="ARBA00010550"/>
    </source>
</evidence>
<keyword evidence="9" id="KW-0378">Hydrolase</keyword>
<evidence type="ECO:0000256" key="14">
    <source>
        <dbReference type="ARBA" id="ARBA00023049"/>
    </source>
</evidence>
<keyword evidence="7" id="KW-0479">Metal-binding</keyword>
<evidence type="ECO:0000259" key="18">
    <source>
        <dbReference type="SMART" id="SM00382"/>
    </source>
</evidence>
<dbReference type="GO" id="GO:0006508">
    <property type="term" value="P:proteolysis"/>
    <property type="evidence" value="ECO:0007669"/>
    <property type="project" value="UniProtKB-KW"/>
</dbReference>
<keyword evidence="8" id="KW-0547">Nucleotide-binding</keyword>
<evidence type="ECO:0000256" key="2">
    <source>
        <dbReference type="ARBA" id="ARBA00004141"/>
    </source>
</evidence>
<comment type="similarity">
    <text evidence="4">In the N-terminal section; belongs to the AAA ATPase family.</text>
</comment>
<dbReference type="InterPro" id="IPR003959">
    <property type="entry name" value="ATPase_AAA_core"/>
</dbReference>
<evidence type="ECO:0000313" key="19">
    <source>
        <dbReference type="EMBL" id="PRP81571.1"/>
    </source>
</evidence>
<dbReference type="Pfam" id="PF00004">
    <property type="entry name" value="AAA"/>
    <property type="match status" value="1"/>
</dbReference>
<dbReference type="Gene3D" id="1.10.8.60">
    <property type="match status" value="1"/>
</dbReference>
<dbReference type="GO" id="GO:0051301">
    <property type="term" value="P:cell division"/>
    <property type="evidence" value="ECO:0007669"/>
    <property type="project" value="UniProtKB-KW"/>
</dbReference>
<dbReference type="PROSITE" id="PS00674">
    <property type="entry name" value="AAA"/>
    <property type="match status" value="1"/>
</dbReference>
<protein>
    <submittedName>
        <fullName evidence="19">Cell division protease ftsH</fullName>
    </submittedName>
</protein>
<dbReference type="PANTHER" id="PTHR23076">
    <property type="entry name" value="METALLOPROTEASE M41 FTSH"/>
    <property type="match status" value="1"/>
</dbReference>
<keyword evidence="11" id="KW-0067">ATP-binding</keyword>
<comment type="caution">
    <text evidence="19">The sequence shown here is derived from an EMBL/GenBank/DDBJ whole genome shotgun (WGS) entry which is preliminary data.</text>
</comment>
<dbReference type="GO" id="GO:0046872">
    <property type="term" value="F:metal ion binding"/>
    <property type="evidence" value="ECO:0007669"/>
    <property type="project" value="UniProtKB-KW"/>
</dbReference>
<dbReference type="InterPro" id="IPR003593">
    <property type="entry name" value="AAA+_ATPase"/>
</dbReference>
<evidence type="ECO:0000256" key="13">
    <source>
        <dbReference type="ARBA" id="ARBA00022989"/>
    </source>
</evidence>
<evidence type="ECO:0000256" key="5">
    <source>
        <dbReference type="ARBA" id="ARBA00022670"/>
    </source>
</evidence>
<dbReference type="SMART" id="SM00382">
    <property type="entry name" value="AAA"/>
    <property type="match status" value="1"/>
</dbReference>
<keyword evidence="13 17" id="KW-1133">Transmembrane helix</keyword>
<evidence type="ECO:0000256" key="7">
    <source>
        <dbReference type="ARBA" id="ARBA00022723"/>
    </source>
</evidence>
<reference evidence="19 20" key="1">
    <citation type="journal article" date="2018" name="Genome Biol. Evol.">
        <title>Multiple Roots of Fruiting Body Formation in Amoebozoa.</title>
        <authorList>
            <person name="Hillmann F."/>
            <person name="Forbes G."/>
            <person name="Novohradska S."/>
            <person name="Ferling I."/>
            <person name="Riege K."/>
            <person name="Groth M."/>
            <person name="Westermann M."/>
            <person name="Marz M."/>
            <person name="Spaller T."/>
            <person name="Winckler T."/>
            <person name="Schaap P."/>
            <person name="Glockner G."/>
        </authorList>
    </citation>
    <scope>NUCLEOTIDE SEQUENCE [LARGE SCALE GENOMIC DNA]</scope>
    <source>
        <strain evidence="19 20">Jena</strain>
    </source>
</reference>
<keyword evidence="20" id="KW-1185">Reference proteome</keyword>
<dbReference type="InParanoid" id="A0A2P6NC81"/>
<dbReference type="Proteomes" id="UP000241769">
    <property type="component" value="Unassembled WGS sequence"/>
</dbReference>
<proteinExistence type="inferred from homology"/>
<dbReference type="Gene3D" id="1.20.58.760">
    <property type="entry name" value="Peptidase M41"/>
    <property type="match status" value="1"/>
</dbReference>
<dbReference type="SUPFAM" id="SSF140990">
    <property type="entry name" value="FtsH protease domain-like"/>
    <property type="match status" value="1"/>
</dbReference>
<comment type="subcellular location">
    <subcellularLocation>
        <location evidence="2">Membrane</location>
        <topology evidence="2">Multi-pass membrane protein</topology>
    </subcellularLocation>
</comment>
<accession>A0A2P6NC81</accession>